<dbReference type="AlphaFoldDB" id="A0A6A4IQ96"/>
<sequence length="283" mass="31395">MVAIRNISPGELLVIERPVYSQSSLVSKLHSSQWSNIHLGSLEGLSDDSKKTIYALENRRTCAETCCHGLYLPVLPKLTGILESHFVPLEVDGSDDTTVFSGCRILPLMSRVNHDCTPNANMGFSSKTYAAELRAAMDIKAGQEITITFVDPAATVVQRGEALQSYGLHCTCNACVNGNSTDSDKRRVRIGEVVHTFEGDPMAVPFGIDELREVLELTEKEGLVGYRAQLLQYGGLELLEQLRLEEGKEWLRKAKEQYLIINGPEASAYKTLAHVFTEFKWES</sequence>
<dbReference type="PANTHER" id="PTHR47332">
    <property type="entry name" value="SET DOMAIN-CONTAINING PROTEIN 5"/>
    <property type="match status" value="1"/>
</dbReference>
<evidence type="ECO:0000259" key="1">
    <source>
        <dbReference type="PROSITE" id="PS50280"/>
    </source>
</evidence>
<feature type="domain" description="SET" evidence="1">
    <location>
        <begin position="1"/>
        <end position="150"/>
    </location>
</feature>
<protein>
    <recommendedName>
        <fullName evidence="1">SET domain-containing protein</fullName>
    </recommendedName>
</protein>
<dbReference type="InterPro" id="IPR046341">
    <property type="entry name" value="SET_dom_sf"/>
</dbReference>
<dbReference type="Gene3D" id="2.170.270.10">
    <property type="entry name" value="SET domain"/>
    <property type="match status" value="1"/>
</dbReference>
<proteinExistence type="predicted"/>
<dbReference type="PANTHER" id="PTHR47332:SF4">
    <property type="entry name" value="SET DOMAIN-CONTAINING PROTEIN 5"/>
    <property type="match status" value="1"/>
</dbReference>
<dbReference type="InterPro" id="IPR053185">
    <property type="entry name" value="SET_domain_protein"/>
</dbReference>
<dbReference type="EMBL" id="ML769384">
    <property type="protein sequence ID" value="KAE9410958.1"/>
    <property type="molecule type" value="Genomic_DNA"/>
</dbReference>
<evidence type="ECO:0000313" key="2">
    <source>
        <dbReference type="EMBL" id="KAE9410958.1"/>
    </source>
</evidence>
<dbReference type="Pfam" id="PF00856">
    <property type="entry name" value="SET"/>
    <property type="match status" value="1"/>
</dbReference>
<reference evidence="2" key="1">
    <citation type="journal article" date="2019" name="Environ. Microbiol.">
        <title>Fungal ecological strategies reflected in gene transcription - a case study of two litter decomposers.</title>
        <authorList>
            <person name="Barbi F."/>
            <person name="Kohler A."/>
            <person name="Barry K."/>
            <person name="Baskaran P."/>
            <person name="Daum C."/>
            <person name="Fauchery L."/>
            <person name="Ihrmark K."/>
            <person name="Kuo A."/>
            <person name="LaButti K."/>
            <person name="Lipzen A."/>
            <person name="Morin E."/>
            <person name="Grigoriev I.V."/>
            <person name="Henrissat B."/>
            <person name="Lindahl B."/>
            <person name="Martin F."/>
        </authorList>
    </citation>
    <scope>NUCLEOTIDE SEQUENCE</scope>
    <source>
        <strain evidence="2">JB14</strain>
    </source>
</reference>
<accession>A0A6A4IQ96</accession>
<gene>
    <name evidence="2" type="ORF">BT96DRAFT_983628</name>
</gene>
<dbReference type="Proteomes" id="UP000799118">
    <property type="component" value="Unassembled WGS sequence"/>
</dbReference>
<dbReference type="CDD" id="cd20071">
    <property type="entry name" value="SET_SMYD"/>
    <property type="match status" value="1"/>
</dbReference>
<dbReference type="PROSITE" id="PS50280">
    <property type="entry name" value="SET"/>
    <property type="match status" value="1"/>
</dbReference>
<dbReference type="InterPro" id="IPR001214">
    <property type="entry name" value="SET_dom"/>
</dbReference>
<organism evidence="2 3">
    <name type="scientific">Gymnopus androsaceus JB14</name>
    <dbReference type="NCBI Taxonomy" id="1447944"/>
    <lineage>
        <taxon>Eukaryota</taxon>
        <taxon>Fungi</taxon>
        <taxon>Dikarya</taxon>
        <taxon>Basidiomycota</taxon>
        <taxon>Agaricomycotina</taxon>
        <taxon>Agaricomycetes</taxon>
        <taxon>Agaricomycetidae</taxon>
        <taxon>Agaricales</taxon>
        <taxon>Marasmiineae</taxon>
        <taxon>Omphalotaceae</taxon>
        <taxon>Gymnopus</taxon>
    </lineage>
</organism>
<name>A0A6A4IQ96_9AGAR</name>
<dbReference type="SUPFAM" id="SSF82199">
    <property type="entry name" value="SET domain"/>
    <property type="match status" value="1"/>
</dbReference>
<keyword evidence="3" id="KW-1185">Reference proteome</keyword>
<evidence type="ECO:0000313" key="3">
    <source>
        <dbReference type="Proteomes" id="UP000799118"/>
    </source>
</evidence>
<dbReference type="OrthoDB" id="265717at2759"/>